<dbReference type="Proteomes" id="UP000821866">
    <property type="component" value="Unassembled WGS sequence"/>
</dbReference>
<keyword evidence="2" id="KW-1185">Reference proteome</keyword>
<reference evidence="1" key="2">
    <citation type="submission" date="2021-09" db="EMBL/GenBank/DDBJ databases">
        <authorList>
            <person name="Jia N."/>
            <person name="Wang J."/>
            <person name="Shi W."/>
            <person name="Du L."/>
            <person name="Sun Y."/>
            <person name="Zhan W."/>
            <person name="Jiang J."/>
            <person name="Wang Q."/>
            <person name="Zhang B."/>
            <person name="Ji P."/>
            <person name="Sakyi L.B."/>
            <person name="Cui X."/>
            <person name="Yuan T."/>
            <person name="Jiang B."/>
            <person name="Yang W."/>
            <person name="Lam T.T.-Y."/>
            <person name="Chang Q."/>
            <person name="Ding S."/>
            <person name="Wang X."/>
            <person name="Zhu J."/>
            <person name="Ruan X."/>
            <person name="Zhao L."/>
            <person name="Wei J."/>
            <person name="Que T."/>
            <person name="Du C."/>
            <person name="Cheng J."/>
            <person name="Dai P."/>
            <person name="Han X."/>
            <person name="Huang E."/>
            <person name="Gao Y."/>
            <person name="Liu J."/>
            <person name="Shao H."/>
            <person name="Ye R."/>
            <person name="Li L."/>
            <person name="Wei W."/>
            <person name="Wang X."/>
            <person name="Wang C."/>
            <person name="Huo Q."/>
            <person name="Li W."/>
            <person name="Guo W."/>
            <person name="Chen H."/>
            <person name="Chen S."/>
            <person name="Zhou L."/>
            <person name="Zhou L."/>
            <person name="Ni X."/>
            <person name="Tian J."/>
            <person name="Zhou Y."/>
            <person name="Sheng Y."/>
            <person name="Liu T."/>
            <person name="Pan Y."/>
            <person name="Xia L."/>
            <person name="Li J."/>
            <person name="Zhao F."/>
            <person name="Cao W."/>
        </authorList>
    </citation>
    <scope>NUCLEOTIDE SEQUENCE</scope>
    <source>
        <strain evidence="1">Rmic-2018</strain>
        <tissue evidence="1">Larvae</tissue>
    </source>
</reference>
<reference evidence="1" key="1">
    <citation type="journal article" date="2020" name="Cell">
        <title>Large-Scale Comparative Analyses of Tick Genomes Elucidate Their Genetic Diversity and Vector Capacities.</title>
        <authorList>
            <consortium name="Tick Genome and Microbiome Consortium (TIGMIC)"/>
            <person name="Jia N."/>
            <person name="Wang J."/>
            <person name="Shi W."/>
            <person name="Du L."/>
            <person name="Sun Y."/>
            <person name="Zhan W."/>
            <person name="Jiang J.F."/>
            <person name="Wang Q."/>
            <person name="Zhang B."/>
            <person name="Ji P."/>
            <person name="Bell-Sakyi L."/>
            <person name="Cui X.M."/>
            <person name="Yuan T.T."/>
            <person name="Jiang B.G."/>
            <person name="Yang W.F."/>
            <person name="Lam T.T."/>
            <person name="Chang Q.C."/>
            <person name="Ding S.J."/>
            <person name="Wang X.J."/>
            <person name="Zhu J.G."/>
            <person name="Ruan X.D."/>
            <person name="Zhao L."/>
            <person name="Wei J.T."/>
            <person name="Ye R.Z."/>
            <person name="Que T.C."/>
            <person name="Du C.H."/>
            <person name="Zhou Y.H."/>
            <person name="Cheng J.X."/>
            <person name="Dai P.F."/>
            <person name="Guo W.B."/>
            <person name="Han X.H."/>
            <person name="Huang E.J."/>
            <person name="Li L.F."/>
            <person name="Wei W."/>
            <person name="Gao Y.C."/>
            <person name="Liu J.Z."/>
            <person name="Shao H.Z."/>
            <person name="Wang X."/>
            <person name="Wang C.C."/>
            <person name="Yang T.C."/>
            <person name="Huo Q.B."/>
            <person name="Li W."/>
            <person name="Chen H.Y."/>
            <person name="Chen S.E."/>
            <person name="Zhou L.G."/>
            <person name="Ni X.B."/>
            <person name="Tian J.H."/>
            <person name="Sheng Y."/>
            <person name="Liu T."/>
            <person name="Pan Y.S."/>
            <person name="Xia L.Y."/>
            <person name="Li J."/>
            <person name="Zhao F."/>
            <person name="Cao W.C."/>
        </authorList>
    </citation>
    <scope>NUCLEOTIDE SEQUENCE</scope>
    <source>
        <strain evidence="1">Rmic-2018</strain>
    </source>
</reference>
<sequence length="151" mass="17151">MRAATNVVKCDWVLMRVTSEVRRNFATNIRFTFAADIDLFDFSKDEVVSDVKCYSRIELTDIRDHLVGGTSFATRNKLKAYKSMDAHNYVTSGWVLQHRIRDTGDGRRVVVRNVTGSPTPCSVLGRITFVAAMVSLPEFFVWKDFAVCKSM</sequence>
<name>A0A9J6DW79_RHIMP</name>
<accession>A0A9J6DW79</accession>
<protein>
    <submittedName>
        <fullName evidence="1">Uncharacterized protein</fullName>
    </submittedName>
</protein>
<dbReference type="AlphaFoldDB" id="A0A9J6DW79"/>
<gene>
    <name evidence="1" type="ORF">HPB51_016441</name>
</gene>
<proteinExistence type="predicted"/>
<evidence type="ECO:0000313" key="1">
    <source>
        <dbReference type="EMBL" id="KAH8026130.1"/>
    </source>
</evidence>
<evidence type="ECO:0000313" key="2">
    <source>
        <dbReference type="Proteomes" id="UP000821866"/>
    </source>
</evidence>
<comment type="caution">
    <text evidence="1">The sequence shown here is derived from an EMBL/GenBank/DDBJ whole genome shotgun (WGS) entry which is preliminary data.</text>
</comment>
<organism evidence="1 2">
    <name type="scientific">Rhipicephalus microplus</name>
    <name type="common">Cattle tick</name>
    <name type="synonym">Boophilus microplus</name>
    <dbReference type="NCBI Taxonomy" id="6941"/>
    <lineage>
        <taxon>Eukaryota</taxon>
        <taxon>Metazoa</taxon>
        <taxon>Ecdysozoa</taxon>
        <taxon>Arthropoda</taxon>
        <taxon>Chelicerata</taxon>
        <taxon>Arachnida</taxon>
        <taxon>Acari</taxon>
        <taxon>Parasitiformes</taxon>
        <taxon>Ixodida</taxon>
        <taxon>Ixodoidea</taxon>
        <taxon>Ixodidae</taxon>
        <taxon>Rhipicephalinae</taxon>
        <taxon>Rhipicephalus</taxon>
        <taxon>Boophilus</taxon>
    </lineage>
</organism>
<dbReference type="EMBL" id="JABSTU010000007">
    <property type="protein sequence ID" value="KAH8026130.1"/>
    <property type="molecule type" value="Genomic_DNA"/>
</dbReference>